<dbReference type="EMBL" id="BPVZ01000044">
    <property type="protein sequence ID" value="GKV16112.1"/>
    <property type="molecule type" value="Genomic_DNA"/>
</dbReference>
<dbReference type="PANTHER" id="PTHR33732:SF2">
    <property type="entry name" value="REF_SRPP-LIKE PROTEIN"/>
    <property type="match status" value="1"/>
</dbReference>
<comment type="similarity">
    <text evidence="1">Belongs to the REF/SRPP family.</text>
</comment>
<evidence type="ECO:0000313" key="2">
    <source>
        <dbReference type="EMBL" id="GKV16112.1"/>
    </source>
</evidence>
<keyword evidence="3" id="KW-1185">Reference proteome</keyword>
<gene>
    <name evidence="2" type="ORF">SLEP1_g26799</name>
</gene>
<evidence type="ECO:0000256" key="1">
    <source>
        <dbReference type="ARBA" id="ARBA00009737"/>
    </source>
</evidence>
<dbReference type="AlphaFoldDB" id="A0AAV5JWY7"/>
<proteinExistence type="inferred from homology"/>
<accession>A0AAV5JWY7</accession>
<dbReference type="Pfam" id="PF05755">
    <property type="entry name" value="REF"/>
    <property type="match status" value="1"/>
</dbReference>
<reference evidence="2 3" key="1">
    <citation type="journal article" date="2021" name="Commun. Biol.">
        <title>The genome of Shorea leprosula (Dipterocarpaceae) highlights the ecological relevance of drought in aseasonal tropical rainforests.</title>
        <authorList>
            <person name="Ng K.K.S."/>
            <person name="Kobayashi M.J."/>
            <person name="Fawcett J.A."/>
            <person name="Hatakeyama M."/>
            <person name="Paape T."/>
            <person name="Ng C.H."/>
            <person name="Ang C.C."/>
            <person name="Tnah L.H."/>
            <person name="Lee C.T."/>
            <person name="Nishiyama T."/>
            <person name="Sese J."/>
            <person name="O'Brien M.J."/>
            <person name="Copetti D."/>
            <person name="Mohd Noor M.I."/>
            <person name="Ong R.C."/>
            <person name="Putra M."/>
            <person name="Sireger I.Z."/>
            <person name="Indrioko S."/>
            <person name="Kosugi Y."/>
            <person name="Izuno A."/>
            <person name="Isagi Y."/>
            <person name="Lee S.L."/>
            <person name="Shimizu K.K."/>
        </authorList>
    </citation>
    <scope>NUCLEOTIDE SEQUENCE [LARGE SCALE GENOMIC DNA]</scope>
    <source>
        <strain evidence="2">214</strain>
    </source>
</reference>
<dbReference type="InterPro" id="IPR008802">
    <property type="entry name" value="REF"/>
</dbReference>
<sequence>MEVVEQEDRKLKHLGFMRMAAIQALVCVSNLYEYAKQNSGPLRSTVGTVEGAVTTVVSPVYEKLKGVPDHLLVFLDGKVDEVSHKFDERAPPVAKQVVSQAQFLIQQALEKVQKFVSEARDNGARGALHYAAAESKQLVLTNSVKVWVKLNYYPSFHSVANMAVPTAACWSDKYNHVVNDMTHKGYPVFGYLPLIPVDEIKQAVKQAQARESADGSVVAHKSDSDSD</sequence>
<protein>
    <recommendedName>
        <fullName evidence="4">REF/SRPP-like protein</fullName>
    </recommendedName>
</protein>
<comment type="caution">
    <text evidence="2">The sequence shown here is derived from an EMBL/GenBank/DDBJ whole genome shotgun (WGS) entry which is preliminary data.</text>
</comment>
<name>A0AAV5JWY7_9ROSI</name>
<evidence type="ECO:0000313" key="3">
    <source>
        <dbReference type="Proteomes" id="UP001054252"/>
    </source>
</evidence>
<dbReference type="Proteomes" id="UP001054252">
    <property type="component" value="Unassembled WGS sequence"/>
</dbReference>
<dbReference type="PANTHER" id="PTHR33732">
    <property type="entry name" value="REF/SRPP-LIKE PROTEIN OS05G0151300/LOC_OS05G05940"/>
    <property type="match status" value="1"/>
</dbReference>
<evidence type="ECO:0008006" key="4">
    <source>
        <dbReference type="Google" id="ProtNLM"/>
    </source>
</evidence>
<organism evidence="2 3">
    <name type="scientific">Rubroshorea leprosula</name>
    <dbReference type="NCBI Taxonomy" id="152421"/>
    <lineage>
        <taxon>Eukaryota</taxon>
        <taxon>Viridiplantae</taxon>
        <taxon>Streptophyta</taxon>
        <taxon>Embryophyta</taxon>
        <taxon>Tracheophyta</taxon>
        <taxon>Spermatophyta</taxon>
        <taxon>Magnoliopsida</taxon>
        <taxon>eudicotyledons</taxon>
        <taxon>Gunneridae</taxon>
        <taxon>Pentapetalae</taxon>
        <taxon>rosids</taxon>
        <taxon>malvids</taxon>
        <taxon>Malvales</taxon>
        <taxon>Dipterocarpaceae</taxon>
        <taxon>Rubroshorea</taxon>
    </lineage>
</organism>